<evidence type="ECO:0000256" key="1">
    <source>
        <dbReference type="SAM" id="SignalP"/>
    </source>
</evidence>
<dbReference type="Proteomes" id="UP000259030">
    <property type="component" value="Chromosome"/>
</dbReference>
<dbReference type="PROSITE" id="PS51257">
    <property type="entry name" value="PROKAR_LIPOPROTEIN"/>
    <property type="match status" value="1"/>
</dbReference>
<keyword evidence="1" id="KW-0732">Signal</keyword>
<evidence type="ECO:0000313" key="3">
    <source>
        <dbReference type="Proteomes" id="UP000259030"/>
    </source>
</evidence>
<feature type="chain" id="PRO_5011232110" description="DUF3105 domain-containing protein" evidence="1">
    <location>
        <begin position="22"/>
        <end position="168"/>
    </location>
</feature>
<organism evidence="2 3">
    <name type="scientific">Deinococcus ficus</name>
    <dbReference type="NCBI Taxonomy" id="317577"/>
    <lineage>
        <taxon>Bacteria</taxon>
        <taxon>Thermotogati</taxon>
        <taxon>Deinococcota</taxon>
        <taxon>Deinococci</taxon>
        <taxon>Deinococcales</taxon>
        <taxon>Deinococcaceae</taxon>
        <taxon>Deinococcus</taxon>
    </lineage>
</organism>
<keyword evidence="3" id="KW-1185">Reference proteome</keyword>
<gene>
    <name evidence="2" type="ORF">DFI_01745</name>
</gene>
<feature type="signal peptide" evidence="1">
    <location>
        <begin position="1"/>
        <end position="21"/>
    </location>
</feature>
<accession>A0A221STE2</accession>
<evidence type="ECO:0000313" key="2">
    <source>
        <dbReference type="EMBL" id="ASN79896.1"/>
    </source>
</evidence>
<proteinExistence type="predicted"/>
<dbReference type="Pfam" id="PF11303">
    <property type="entry name" value="DUF3105"/>
    <property type="match status" value="1"/>
</dbReference>
<dbReference type="STRING" id="317577.GCA_000419625_00796"/>
<dbReference type="AlphaFoldDB" id="A0A221STE2"/>
<dbReference type="KEGG" id="dfc:DFI_01745"/>
<reference evidence="2 3" key="1">
    <citation type="submission" date="2017-05" db="EMBL/GenBank/DDBJ databases">
        <title>The complete genome sequence of Deinococcus ficus isolated from the rhizosphere of the Ficus religiosa L. in Taiwan.</title>
        <authorList>
            <person name="Wu K.-M."/>
            <person name="Liao T.-L."/>
            <person name="Liu Y.-M."/>
            <person name="Young C.-C."/>
            <person name="Tsai S.-F."/>
        </authorList>
    </citation>
    <scope>NUCLEOTIDE SEQUENCE [LARGE SCALE GENOMIC DNA]</scope>
    <source>
        <strain evidence="2 3">CC-FR2-10</strain>
    </source>
</reference>
<evidence type="ECO:0008006" key="4">
    <source>
        <dbReference type="Google" id="ProtNLM"/>
    </source>
</evidence>
<dbReference type="EMBL" id="CP021081">
    <property type="protein sequence ID" value="ASN79896.1"/>
    <property type="molecule type" value="Genomic_DNA"/>
</dbReference>
<protein>
    <recommendedName>
        <fullName evidence="4">DUF3105 domain-containing protein</fullName>
    </recommendedName>
</protein>
<dbReference type="RefSeq" id="WP_081425968.1">
    <property type="nucleotide sequence ID" value="NZ_CP021081.1"/>
</dbReference>
<dbReference type="InterPro" id="IPR021454">
    <property type="entry name" value="DUF3105"/>
</dbReference>
<name>A0A221STE2_9DEIO</name>
<sequence>MRHFPKSALLLLSAALLSACAPKGIEGLKTFEHPGGDVRSGSLTYAQRPPAGGPHNALWQTCGVYDGPLYDEYAVATLARGAIWVTYRPDLPAEQRATLREVVKDTPKLLFSPYPGQASPIVLTAWNAQLALADAGDARLAAFLKTYTGGETAPLQGAPCTGGFGGSR</sequence>